<dbReference type="EMBL" id="JACTNF010000039">
    <property type="protein sequence ID" value="MBO1077054.1"/>
    <property type="molecule type" value="Genomic_DNA"/>
</dbReference>
<dbReference type="InterPro" id="IPR013320">
    <property type="entry name" value="ConA-like_dom_sf"/>
</dbReference>
<proteinExistence type="predicted"/>
<accession>A0ABS3KHV2</accession>
<feature type="domain" description="N,N-dimethylformamidase beta subunit-like C-terminal" evidence="1">
    <location>
        <begin position="290"/>
        <end position="716"/>
    </location>
</feature>
<organism evidence="2 3">
    <name type="scientific">Roseomonas marmotae</name>
    <dbReference type="NCBI Taxonomy" id="2768161"/>
    <lineage>
        <taxon>Bacteria</taxon>
        <taxon>Pseudomonadati</taxon>
        <taxon>Pseudomonadota</taxon>
        <taxon>Alphaproteobacteria</taxon>
        <taxon>Acetobacterales</taxon>
        <taxon>Roseomonadaceae</taxon>
        <taxon>Roseomonas</taxon>
    </lineage>
</organism>
<dbReference type="SUPFAM" id="SSF49899">
    <property type="entry name" value="Concanavalin A-like lectins/glucanases"/>
    <property type="match status" value="1"/>
</dbReference>
<dbReference type="InterPro" id="IPR046540">
    <property type="entry name" value="DMFA2_C"/>
</dbReference>
<protein>
    <submittedName>
        <fullName evidence="2">N,N-dimethylformamidase</fullName>
    </submittedName>
</protein>
<evidence type="ECO:0000259" key="1">
    <source>
        <dbReference type="Pfam" id="PF20254"/>
    </source>
</evidence>
<dbReference type="Pfam" id="PF20254">
    <property type="entry name" value="DMFA2_C"/>
    <property type="match status" value="1"/>
</dbReference>
<comment type="caution">
    <text evidence="2">The sequence shown here is derived from an EMBL/GenBank/DDBJ whole genome shotgun (WGS) entry which is preliminary data.</text>
</comment>
<name>A0ABS3KHV2_9PROT</name>
<gene>
    <name evidence="2" type="ORF">IAI60_20825</name>
</gene>
<evidence type="ECO:0000313" key="3">
    <source>
        <dbReference type="Proteomes" id="UP001518990"/>
    </source>
</evidence>
<keyword evidence="3" id="KW-1185">Reference proteome</keyword>
<sequence>MICDYDLLGYPDPLCVRAGETVRIHVSSEDGGTRYRADLVRVICGDETPGGVGLKEELVPGVLGTLHQGRRKSLHIGSYSLLPTPPAAAETAEFTASCRFFPTTPELGRRQVLMARGAGQDGWSLAIDAEGRLEGRVGQTTLRSPTRLLARYWFQATLSWSGGKARLTLRALQRFPAGQCDGDWNAAAAAPAVAGLPLTLAAEASEDAAALPRGVATSHYNGKIEAPCLFTGELAPDARARLFATGLPPRDESSLLGAWDLAEDISGSRVIDTGPHALHGVLVNLPTRGVTSADFDGTVQAWTVRPAHFAAVHFHDDDFEDARWEPDFEIRIPDDLPSGAYAARLTPEGKGPVEHVVFFVAPPRGEGRNPVAFLASTATYMAYATPHYSTDMAEMEPKRGTWMTIGAPEVFVHERRELGLSPYDTHSDGSGVCYSSRLRPLFAMRIRQRLWAFNADTHILEWLHAEGIGYDLITDDHLHAEGPSVLAPYRCVLTGTHPEYWTTRMLDSLEAWQAKGGRLIYLGGNGFYWRVAYHPEKPWLIEVRRAESGARYWETEPGEAYHSFTGEYGGLWRRLGRAPQRVAAAGTIATGFDFSSYYRLTPEARDPRAAWIFEGVEGEIVGNHGLIGGGAAGEEIDCADVKLGTPPHALVVGRSEGHTRYMLLAPEAMTSSIANHSGEENPEVRAELVFHEGPAGGAVFAVGSIAWAHSLPTNGHDNDVAQITRNVVLRFADPTPFPMPPAP</sequence>
<reference evidence="2 3" key="1">
    <citation type="submission" date="2020-09" db="EMBL/GenBank/DDBJ databases">
        <title>Roseomonas.</title>
        <authorList>
            <person name="Zhu W."/>
        </authorList>
    </citation>
    <scope>NUCLEOTIDE SEQUENCE [LARGE SCALE GENOMIC DNA]</scope>
    <source>
        <strain evidence="2 3">1311</strain>
    </source>
</reference>
<dbReference type="RefSeq" id="WP_207450811.1">
    <property type="nucleotide sequence ID" value="NZ_CP061097.1"/>
</dbReference>
<dbReference type="Proteomes" id="UP001518990">
    <property type="component" value="Unassembled WGS sequence"/>
</dbReference>
<evidence type="ECO:0000313" key="2">
    <source>
        <dbReference type="EMBL" id="MBO1077054.1"/>
    </source>
</evidence>